<proteinExistence type="predicted"/>
<dbReference type="KEGG" id="ppsc:EHS13_21595"/>
<evidence type="ECO:0000313" key="2">
    <source>
        <dbReference type="Proteomes" id="UP000426246"/>
    </source>
</evidence>
<dbReference type="Pfam" id="PF04294">
    <property type="entry name" value="VanW"/>
    <property type="match status" value="1"/>
</dbReference>
<organism evidence="1 2">
    <name type="scientific">Paenibacillus psychroresistens</name>
    <dbReference type="NCBI Taxonomy" id="1778678"/>
    <lineage>
        <taxon>Bacteria</taxon>
        <taxon>Bacillati</taxon>
        <taxon>Bacillota</taxon>
        <taxon>Bacilli</taxon>
        <taxon>Bacillales</taxon>
        <taxon>Paenibacillaceae</taxon>
        <taxon>Paenibacillus</taxon>
    </lineage>
</organism>
<dbReference type="RefSeq" id="WP_155702397.1">
    <property type="nucleotide sequence ID" value="NZ_CP034235.1"/>
</dbReference>
<evidence type="ECO:0000313" key="1">
    <source>
        <dbReference type="EMBL" id="QGQ97295.1"/>
    </source>
</evidence>
<evidence type="ECO:0008006" key="3">
    <source>
        <dbReference type="Google" id="ProtNLM"/>
    </source>
</evidence>
<name>A0A6B8RP06_9BACL</name>
<dbReference type="InterPro" id="IPR052913">
    <property type="entry name" value="Glycopeptide_resist_protein"/>
</dbReference>
<reference evidence="2" key="1">
    <citation type="submission" date="2018-11" db="EMBL/GenBank/DDBJ databases">
        <title>Complete genome sequence of Paenibacillus sp. ML311-T8.</title>
        <authorList>
            <person name="Nam Y.-D."/>
            <person name="Kang J."/>
            <person name="Chung W.-H."/>
            <person name="Park Y.S."/>
        </authorList>
    </citation>
    <scope>NUCLEOTIDE SEQUENCE [LARGE SCALE GENOMIC DNA]</scope>
    <source>
        <strain evidence="2">ML311-T8</strain>
    </source>
</reference>
<accession>A0A6B8RP06</accession>
<dbReference type="OrthoDB" id="9813301at2"/>
<sequence length="573" mass="64374">MKLLWIAGLLFSMQHMDQPDSLELDYQGKTLVIIKQVEYVLPGSSLIDMVKLQQLLNNLDKQVYQAPVNAKIGNHQENIPEKTGHKLHRELFMDQFTSYFSGNGLNKLDIPLLTLHAKVDSELLAQIREKPIGHYITYFNANNKNRSSNISLAAKTLNNHVIFPGETFSFNQVVGKRTADRGYLQATVIVRGELSEGIGGGICQVSSTLFNSVDRAGLRIIQRYSHSRNVPYVPPGRDATVSWDGPDFTFQNQYNQPILIRSSAGAGSVIISLYSSHVIEHKPRAVPRTLKQLPEEINISTAVNQVIKPSNTELSIKPYGKLIPWQDADHAVPIKSIFTIMDYETGSTFQVQRRAGRDHADVQPLSKADSAIMKQIYQGEWSWKRRAILVHSGDEWLAASMNGMPHGGDGIPDNDFSGHFCVHFFRSTTHKTPTPDLAHQLMVYKSAGKLQAFLKAASPAVMAESFIEALSQQDLELLREASVDIDKVKFEYFIEQMNDILAIKIEKQRGLADKLNTDDSNWGELLSTEIQLKAAIQKKGGSKRTITYKFIFARQSIQSPWQLKDVQPSDYPR</sequence>
<dbReference type="Proteomes" id="UP000426246">
    <property type="component" value="Chromosome"/>
</dbReference>
<dbReference type="InterPro" id="IPR007391">
    <property type="entry name" value="Vancomycin_resist_VanW"/>
</dbReference>
<dbReference type="AlphaFoldDB" id="A0A6B8RP06"/>
<keyword evidence="2" id="KW-1185">Reference proteome</keyword>
<dbReference type="EMBL" id="CP034235">
    <property type="protein sequence ID" value="QGQ97295.1"/>
    <property type="molecule type" value="Genomic_DNA"/>
</dbReference>
<gene>
    <name evidence="1" type="ORF">EHS13_21595</name>
</gene>
<protein>
    <recommendedName>
        <fullName evidence="3">Peptidoglycan binding domain-containing protein</fullName>
    </recommendedName>
</protein>
<dbReference type="PANTHER" id="PTHR35788">
    <property type="entry name" value="EXPORTED PROTEIN-RELATED"/>
    <property type="match status" value="1"/>
</dbReference>
<dbReference type="PANTHER" id="PTHR35788:SF1">
    <property type="entry name" value="EXPORTED PROTEIN"/>
    <property type="match status" value="1"/>
</dbReference>